<dbReference type="Proteomes" id="UP000181884">
    <property type="component" value="Unassembled WGS sequence"/>
</dbReference>
<comment type="caution">
    <text evidence="1">The sequence shown here is derived from an EMBL/GenBank/DDBJ whole genome shotgun (WGS) entry which is preliminary data.</text>
</comment>
<dbReference type="AlphaFoldDB" id="A0A1L8RKG7"/>
<accession>A0A1L8RKG7</accession>
<evidence type="ECO:0000313" key="1">
    <source>
        <dbReference type="EMBL" id="OJG20214.1"/>
    </source>
</evidence>
<name>A0A1L8RKG7_9ENTE</name>
<dbReference type="EMBL" id="JXKH01000001">
    <property type="protein sequence ID" value="OJG20214.1"/>
    <property type="molecule type" value="Genomic_DNA"/>
</dbReference>
<protein>
    <submittedName>
        <fullName evidence="1">Uncharacterized protein</fullName>
    </submittedName>
</protein>
<reference evidence="1 2" key="1">
    <citation type="submission" date="2014-12" db="EMBL/GenBank/DDBJ databases">
        <title>Draft genome sequences of 29 type strains of Enterococci.</title>
        <authorList>
            <person name="Zhong Z."/>
            <person name="Sun Z."/>
            <person name="Liu W."/>
            <person name="Zhang W."/>
            <person name="Zhang H."/>
        </authorList>
    </citation>
    <scope>NUCLEOTIDE SEQUENCE [LARGE SCALE GENOMIC DNA]</scope>
    <source>
        <strain evidence="1 2">DSM 17029</strain>
    </source>
</reference>
<dbReference type="STRING" id="214095.RU97_GL000447"/>
<evidence type="ECO:0000313" key="2">
    <source>
        <dbReference type="Proteomes" id="UP000181884"/>
    </source>
</evidence>
<keyword evidence="2" id="KW-1185">Reference proteome</keyword>
<gene>
    <name evidence="1" type="ORF">RU97_GL000447</name>
</gene>
<sequence>MPQEDRDFILRQTKQLAEGLGKFLGKESVEEILKEDQATAEPKEKKPEEPSE</sequence>
<proteinExistence type="predicted"/>
<dbReference type="RefSeq" id="WP_169792762.1">
    <property type="nucleotide sequence ID" value="NZ_JXKH01000001.1"/>
</dbReference>
<organism evidence="1 2">
    <name type="scientific">Enterococcus canis</name>
    <dbReference type="NCBI Taxonomy" id="214095"/>
    <lineage>
        <taxon>Bacteria</taxon>
        <taxon>Bacillati</taxon>
        <taxon>Bacillota</taxon>
        <taxon>Bacilli</taxon>
        <taxon>Lactobacillales</taxon>
        <taxon>Enterococcaceae</taxon>
        <taxon>Enterococcus</taxon>
    </lineage>
</organism>